<dbReference type="PANTHER" id="PTHR30346">
    <property type="entry name" value="TRANSCRIPTIONAL DUAL REGULATOR HCAR-RELATED"/>
    <property type="match status" value="1"/>
</dbReference>
<keyword evidence="2" id="KW-0805">Transcription regulation</keyword>
<keyword evidence="7" id="KW-1185">Reference proteome</keyword>
<dbReference type="InterPro" id="IPR005119">
    <property type="entry name" value="LysR_subst-bd"/>
</dbReference>
<dbReference type="Pfam" id="PF03466">
    <property type="entry name" value="LysR_substrate"/>
    <property type="match status" value="1"/>
</dbReference>
<evidence type="ECO:0000256" key="3">
    <source>
        <dbReference type="ARBA" id="ARBA00023125"/>
    </source>
</evidence>
<proteinExistence type="inferred from homology"/>
<dbReference type="EMBL" id="AP026803">
    <property type="protein sequence ID" value="BDR59892.1"/>
    <property type="molecule type" value="Genomic_DNA"/>
</dbReference>
<gene>
    <name evidence="6" type="ORF">KIM322_01530</name>
</gene>
<dbReference type="InterPro" id="IPR036388">
    <property type="entry name" value="WH-like_DNA-bd_sf"/>
</dbReference>
<reference evidence="6 7" key="1">
    <citation type="journal article" date="2023" name="Microbiol. Spectr.">
        <title>Symbiosis of Carpenter Bees with Uncharacterized Lactic Acid Bacteria Showing NAD Auxotrophy.</title>
        <authorList>
            <person name="Kawasaki S."/>
            <person name="Ozawa K."/>
            <person name="Mori T."/>
            <person name="Yamamoto A."/>
            <person name="Ito M."/>
            <person name="Ohkuma M."/>
            <person name="Sakamoto M."/>
            <person name="Matsutani M."/>
        </authorList>
    </citation>
    <scope>NUCLEOTIDE SEQUENCE [LARGE SCALE GENOMIC DNA]</scope>
    <source>
        <strain evidence="6 7">Kim32-2</strain>
    </source>
</reference>
<dbReference type="Gene3D" id="3.40.190.10">
    <property type="entry name" value="Periplasmic binding protein-like II"/>
    <property type="match status" value="2"/>
</dbReference>
<evidence type="ECO:0000313" key="6">
    <source>
        <dbReference type="EMBL" id="BDR59892.1"/>
    </source>
</evidence>
<sequence>MDSNQLQNFIAVVDAGSFQKAAKLKFLTQRAISISMAQLEAELGFKLFLRGKNKIVVTQAGQQFYAHVRDMMQNLGSTIEILKTNQQAEYQELNIGYFSPFDGLLLAQHLNATQLKGKVKINVSEESVENLISDVVLGVLDGAYVMDYHSQNSYLKHPLQTTTIFNNQIMIGISRQNPLSQMPFLDVEILSQYPLLYYAPEDSNYIKNGFVSHLHLELKQLDIRRAPSIEHMQLLVAANQAIAHYAGGLIDLPLNQRVAYLPLDGVDTSYSIQFIYQKQGPKADLIKKYLSVIQQ</sequence>
<dbReference type="SUPFAM" id="SSF53850">
    <property type="entry name" value="Periplasmic binding protein-like II"/>
    <property type="match status" value="1"/>
</dbReference>
<evidence type="ECO:0000256" key="2">
    <source>
        <dbReference type="ARBA" id="ARBA00023015"/>
    </source>
</evidence>
<dbReference type="InterPro" id="IPR000847">
    <property type="entry name" value="LysR_HTH_N"/>
</dbReference>
<protein>
    <submittedName>
        <fullName evidence="6">LysR family transcriptional regulator</fullName>
    </submittedName>
</protein>
<evidence type="ECO:0000256" key="1">
    <source>
        <dbReference type="ARBA" id="ARBA00009437"/>
    </source>
</evidence>
<dbReference type="CDD" id="cd05466">
    <property type="entry name" value="PBP2_LTTR_substrate"/>
    <property type="match status" value="1"/>
</dbReference>
<dbReference type="Proteomes" id="UP001321741">
    <property type="component" value="Chromosome"/>
</dbReference>
<evidence type="ECO:0000256" key="4">
    <source>
        <dbReference type="ARBA" id="ARBA00023163"/>
    </source>
</evidence>
<evidence type="ECO:0000313" key="7">
    <source>
        <dbReference type="Proteomes" id="UP001321741"/>
    </source>
</evidence>
<name>A0ABN6SLU8_9LACO</name>
<evidence type="ECO:0000259" key="5">
    <source>
        <dbReference type="PROSITE" id="PS50931"/>
    </source>
</evidence>
<accession>A0ABN6SLU8</accession>
<dbReference type="Gene3D" id="1.10.10.10">
    <property type="entry name" value="Winged helix-like DNA-binding domain superfamily/Winged helix DNA-binding domain"/>
    <property type="match status" value="1"/>
</dbReference>
<dbReference type="PROSITE" id="PS50931">
    <property type="entry name" value="HTH_LYSR"/>
    <property type="match status" value="1"/>
</dbReference>
<organism evidence="6 7">
    <name type="scientific">Lactobacillus xylocopicola</name>
    <dbReference type="NCBI Taxonomy" id="2976676"/>
    <lineage>
        <taxon>Bacteria</taxon>
        <taxon>Bacillati</taxon>
        <taxon>Bacillota</taxon>
        <taxon>Bacilli</taxon>
        <taxon>Lactobacillales</taxon>
        <taxon>Lactobacillaceae</taxon>
        <taxon>Lactobacillus</taxon>
    </lineage>
</organism>
<dbReference type="PANTHER" id="PTHR30346:SF0">
    <property type="entry name" value="HCA OPERON TRANSCRIPTIONAL ACTIVATOR HCAR"/>
    <property type="match status" value="1"/>
</dbReference>
<dbReference type="Pfam" id="PF00126">
    <property type="entry name" value="HTH_1"/>
    <property type="match status" value="1"/>
</dbReference>
<feature type="domain" description="HTH lysR-type" evidence="5">
    <location>
        <begin position="1"/>
        <end position="58"/>
    </location>
</feature>
<keyword evidence="3" id="KW-0238">DNA-binding</keyword>
<dbReference type="RefSeq" id="WP_317637615.1">
    <property type="nucleotide sequence ID" value="NZ_AP026803.1"/>
</dbReference>
<dbReference type="InterPro" id="IPR036390">
    <property type="entry name" value="WH_DNA-bd_sf"/>
</dbReference>
<comment type="similarity">
    <text evidence="1">Belongs to the LysR transcriptional regulatory family.</text>
</comment>
<keyword evidence="4" id="KW-0804">Transcription</keyword>
<dbReference type="SUPFAM" id="SSF46785">
    <property type="entry name" value="Winged helix' DNA-binding domain"/>
    <property type="match status" value="1"/>
</dbReference>